<accession>A0A6J4V969</accession>
<sequence>MLLPVRCEYGHRLTSIIILYKQAMTCDARASLHRIAGFLLNFDGFAIISRKIGINAVSRSCGSDKGKGQKGKDSDLVD</sequence>
<reference evidence="2" key="1">
    <citation type="submission" date="2020-02" db="EMBL/GenBank/DDBJ databases">
        <authorList>
            <person name="Meier V. D."/>
        </authorList>
    </citation>
    <scope>NUCLEOTIDE SEQUENCE</scope>
    <source>
        <strain evidence="2">AVDCRST_MAG81</strain>
    </source>
</reference>
<dbReference type="EMBL" id="CADCWO010000088">
    <property type="protein sequence ID" value="CAA9570759.1"/>
    <property type="molecule type" value="Genomic_DNA"/>
</dbReference>
<feature type="region of interest" description="Disordered" evidence="1">
    <location>
        <begin position="59"/>
        <end position="78"/>
    </location>
</feature>
<evidence type="ECO:0000256" key="1">
    <source>
        <dbReference type="SAM" id="MobiDB-lite"/>
    </source>
</evidence>
<organism evidence="2">
    <name type="scientific">uncultured Synechococcales cyanobacterium</name>
    <dbReference type="NCBI Taxonomy" id="1936017"/>
    <lineage>
        <taxon>Bacteria</taxon>
        <taxon>Bacillati</taxon>
        <taxon>Cyanobacteriota</taxon>
        <taxon>Cyanophyceae</taxon>
        <taxon>Synechococcales</taxon>
        <taxon>environmental samples</taxon>
    </lineage>
</organism>
<feature type="compositionally biased region" description="Basic and acidic residues" evidence="1">
    <location>
        <begin position="62"/>
        <end position="78"/>
    </location>
</feature>
<proteinExistence type="predicted"/>
<evidence type="ECO:0000313" key="2">
    <source>
        <dbReference type="EMBL" id="CAA9570759.1"/>
    </source>
</evidence>
<name>A0A6J4V969_9CYAN</name>
<protein>
    <submittedName>
        <fullName evidence="2">Uncharacterized protein</fullName>
    </submittedName>
</protein>
<gene>
    <name evidence="2" type="ORF">AVDCRST_MAG81-1582</name>
</gene>
<dbReference type="AlphaFoldDB" id="A0A6J4V969"/>